<sequence length="89" mass="9995">MIKRNTAFLEQNDDSELCNRLINIHLTDDASSIQKNSNSDHTSIYKSGKCAFGTGTLEINEKKKCKGLNIDDNSGVGNSYNVRDWMFYG</sequence>
<dbReference type="HOGENOM" id="CLU_2456344_0_0_1"/>
<protein>
    <submittedName>
        <fullName evidence="1">Uncharacterized protein</fullName>
    </submittedName>
</protein>
<evidence type="ECO:0000313" key="1">
    <source>
        <dbReference type="EMBL" id="ELQ76988.1"/>
    </source>
</evidence>
<keyword evidence="2" id="KW-1185">Reference proteome</keyword>
<reference evidence="1 2" key="1">
    <citation type="journal article" date="2012" name="PLoS Pathog.">
        <title>The genome of the obligate intracellular parasite Trachipleistophora hominis: new insights into microsporidian genome dynamics and reductive evolution.</title>
        <authorList>
            <person name="Heinz E."/>
            <person name="Williams T.A."/>
            <person name="Nakjang S."/>
            <person name="Noel C.J."/>
            <person name="Swan D.C."/>
            <person name="Goldberg A.V."/>
            <person name="Harris S.R."/>
            <person name="Weinmaier T."/>
            <person name="Markert S."/>
            <person name="Becher D."/>
            <person name="Bernhardt J."/>
            <person name="Dagan T."/>
            <person name="Hacker C."/>
            <person name="Lucocq J.M."/>
            <person name="Schweder T."/>
            <person name="Rattei T."/>
            <person name="Hall N."/>
            <person name="Hirt R.P."/>
            <person name="Embley T.M."/>
        </authorList>
    </citation>
    <scope>NUCLEOTIDE SEQUENCE [LARGE SCALE GENOMIC DNA]</scope>
</reference>
<organism evidence="1 2">
    <name type="scientific">Trachipleistophora hominis</name>
    <name type="common">Microsporidian parasite</name>
    <dbReference type="NCBI Taxonomy" id="72359"/>
    <lineage>
        <taxon>Eukaryota</taxon>
        <taxon>Fungi</taxon>
        <taxon>Fungi incertae sedis</taxon>
        <taxon>Microsporidia</taxon>
        <taxon>Pleistophoridae</taxon>
        <taxon>Trachipleistophora</taxon>
    </lineage>
</organism>
<proteinExistence type="predicted"/>
<dbReference type="VEuPathDB" id="MicrosporidiaDB:THOM_0015"/>
<dbReference type="EMBL" id="JH993798">
    <property type="protein sequence ID" value="ELQ76988.1"/>
    <property type="molecule type" value="Genomic_DNA"/>
</dbReference>
<accession>L7JZV0</accession>
<gene>
    <name evidence="1" type="ORF">THOM_0015</name>
</gene>
<dbReference type="Proteomes" id="UP000011185">
    <property type="component" value="Unassembled WGS sequence"/>
</dbReference>
<evidence type="ECO:0000313" key="2">
    <source>
        <dbReference type="Proteomes" id="UP000011185"/>
    </source>
</evidence>
<dbReference type="InParanoid" id="L7JZV0"/>
<dbReference type="AlphaFoldDB" id="L7JZV0"/>
<name>L7JZV0_TRAHO</name>